<feature type="transmembrane region" description="Helical" evidence="7">
    <location>
        <begin position="20"/>
        <end position="40"/>
    </location>
</feature>
<dbReference type="OrthoDB" id="4481258at2"/>
<dbReference type="PANTHER" id="PTHR39087">
    <property type="entry name" value="UPF0104 MEMBRANE PROTEIN MJ1595"/>
    <property type="match status" value="1"/>
</dbReference>
<dbReference type="Pfam" id="PF03706">
    <property type="entry name" value="LPG_synthase_TM"/>
    <property type="match status" value="1"/>
</dbReference>
<proteinExistence type="predicted"/>
<evidence type="ECO:0000256" key="4">
    <source>
        <dbReference type="ARBA" id="ARBA00022989"/>
    </source>
</evidence>
<evidence type="ECO:0000256" key="2">
    <source>
        <dbReference type="ARBA" id="ARBA00022475"/>
    </source>
</evidence>
<dbReference type="NCBIfam" id="TIGR00374">
    <property type="entry name" value="flippase-like domain"/>
    <property type="match status" value="1"/>
</dbReference>
<gene>
    <name evidence="8" type="ORF">GS4_05_03160</name>
</gene>
<name>M0QES4_9ACTN</name>
<feature type="transmembrane region" description="Helical" evidence="7">
    <location>
        <begin position="280"/>
        <end position="302"/>
    </location>
</feature>
<dbReference type="Proteomes" id="UP000011666">
    <property type="component" value="Unassembled WGS sequence"/>
</dbReference>
<keyword evidence="4 7" id="KW-1133">Transmembrane helix</keyword>
<organism evidence="8 9">
    <name type="scientific">Gordonia soli NBRC 108243</name>
    <dbReference type="NCBI Taxonomy" id="1223545"/>
    <lineage>
        <taxon>Bacteria</taxon>
        <taxon>Bacillati</taxon>
        <taxon>Actinomycetota</taxon>
        <taxon>Actinomycetes</taxon>
        <taxon>Mycobacteriales</taxon>
        <taxon>Gordoniaceae</taxon>
        <taxon>Gordonia</taxon>
    </lineage>
</organism>
<evidence type="ECO:0000256" key="5">
    <source>
        <dbReference type="ARBA" id="ARBA00023136"/>
    </source>
</evidence>
<evidence type="ECO:0000313" key="8">
    <source>
        <dbReference type="EMBL" id="GAC67103.1"/>
    </source>
</evidence>
<dbReference type="InterPro" id="IPR022791">
    <property type="entry name" value="L-PG_synthase/AglD"/>
</dbReference>
<feature type="transmembrane region" description="Helical" evidence="7">
    <location>
        <begin position="164"/>
        <end position="184"/>
    </location>
</feature>
<protein>
    <recommendedName>
        <fullName evidence="10">TIGR00374 family protein</fullName>
    </recommendedName>
</protein>
<evidence type="ECO:0008006" key="10">
    <source>
        <dbReference type="Google" id="ProtNLM"/>
    </source>
</evidence>
<dbReference type="PANTHER" id="PTHR39087:SF2">
    <property type="entry name" value="UPF0104 MEMBRANE PROTEIN MJ1595"/>
    <property type="match status" value="1"/>
</dbReference>
<feature type="region of interest" description="Disordered" evidence="6">
    <location>
        <begin position="350"/>
        <end position="418"/>
    </location>
</feature>
<dbReference type="eggNOG" id="COG0392">
    <property type="taxonomic scope" value="Bacteria"/>
</dbReference>
<keyword evidence="3 7" id="KW-0812">Transmembrane</keyword>
<feature type="transmembrane region" description="Helical" evidence="7">
    <location>
        <begin position="133"/>
        <end position="157"/>
    </location>
</feature>
<dbReference type="GO" id="GO:0005886">
    <property type="term" value="C:plasma membrane"/>
    <property type="evidence" value="ECO:0007669"/>
    <property type="project" value="UniProtKB-SubCell"/>
</dbReference>
<feature type="transmembrane region" description="Helical" evidence="7">
    <location>
        <begin position="55"/>
        <end position="73"/>
    </location>
</feature>
<evidence type="ECO:0000313" key="9">
    <source>
        <dbReference type="Proteomes" id="UP000011666"/>
    </source>
</evidence>
<evidence type="ECO:0000256" key="7">
    <source>
        <dbReference type="SAM" id="Phobius"/>
    </source>
</evidence>
<accession>M0QES4</accession>
<dbReference type="EMBL" id="BANX01000005">
    <property type="protein sequence ID" value="GAC67103.1"/>
    <property type="molecule type" value="Genomic_DNA"/>
</dbReference>
<feature type="transmembrane region" description="Helical" evidence="7">
    <location>
        <begin position="314"/>
        <end position="336"/>
    </location>
</feature>
<evidence type="ECO:0000256" key="3">
    <source>
        <dbReference type="ARBA" id="ARBA00022692"/>
    </source>
</evidence>
<feature type="transmembrane region" description="Helical" evidence="7">
    <location>
        <begin position="241"/>
        <end position="259"/>
    </location>
</feature>
<comment type="subcellular location">
    <subcellularLocation>
        <location evidence="1">Cell membrane</location>
        <topology evidence="1">Multi-pass membrane protein</topology>
    </subcellularLocation>
</comment>
<dbReference type="RefSeq" id="WP_007617931.1">
    <property type="nucleotide sequence ID" value="NZ_BANX01000005.1"/>
</dbReference>
<keyword evidence="5 7" id="KW-0472">Membrane</keyword>
<sequence>MSSEESAGHIAAPRPRFWWLRWVLLAVVLAVLAVEVFLIWPKLEQAWDRVGELNWVWIAACIVAALASMDSFAQVQRALLRSAGVRVSQWKSLSVVLAANSVSQTMPGGQVLAPAFTYRETRKWGATPVVASWQVVMSGLLAGVGLAVLGFGGALLAGAKTSPFSVVFSVVGFIAVAVILQYLASHPESLENTGIRMLGWLNQVRNKSDDHGIARLRETLEQLRAVQLNRRDTAISFGWSFFNWVADVGCLMFACWAVGAEPSIAGLMVAYAASKAVGTAVPLLPGGIGVVDAVLVPALTSAGMPAADAILAVLVYRIISYVLVAAVGWVIIMVMFRTTIKTGDDLDAEITEDLGPETGSDPAETTARGPDDERPPPRPDDHVDRPNVIRSDQSTEPPAAPSPESGDGDSPGRGQALP</sequence>
<evidence type="ECO:0000256" key="1">
    <source>
        <dbReference type="ARBA" id="ARBA00004651"/>
    </source>
</evidence>
<feature type="compositionally biased region" description="Basic and acidic residues" evidence="6">
    <location>
        <begin position="369"/>
        <end position="387"/>
    </location>
</feature>
<comment type="caution">
    <text evidence="8">The sequence shown here is derived from an EMBL/GenBank/DDBJ whole genome shotgun (WGS) entry which is preliminary data.</text>
</comment>
<reference evidence="8 9" key="1">
    <citation type="submission" date="2013-01" db="EMBL/GenBank/DDBJ databases">
        <title>Whole genome shotgun sequence of Gordonia soli NBRC 108243.</title>
        <authorList>
            <person name="Isaki-Nakamura S."/>
            <person name="Hosoyama A."/>
            <person name="Tsuchikane K."/>
            <person name="Ando Y."/>
            <person name="Baba S."/>
            <person name="Ohji S."/>
            <person name="Hamada M."/>
            <person name="Tamura T."/>
            <person name="Yamazoe A."/>
            <person name="Yamazaki S."/>
            <person name="Fujita N."/>
        </authorList>
    </citation>
    <scope>NUCLEOTIDE SEQUENCE [LARGE SCALE GENOMIC DNA]</scope>
    <source>
        <strain evidence="8 9">NBRC 108243</strain>
    </source>
</reference>
<dbReference type="STRING" id="1223545.GS4_05_03160"/>
<evidence type="ECO:0000256" key="6">
    <source>
        <dbReference type="SAM" id="MobiDB-lite"/>
    </source>
</evidence>
<dbReference type="AlphaFoldDB" id="M0QES4"/>
<keyword evidence="2" id="KW-1003">Cell membrane</keyword>
<keyword evidence="9" id="KW-1185">Reference proteome</keyword>